<organism evidence="10">
    <name type="scientific">Bionectria ochroleuca</name>
    <name type="common">Gliocladium roseum</name>
    <dbReference type="NCBI Taxonomy" id="29856"/>
    <lineage>
        <taxon>Eukaryota</taxon>
        <taxon>Fungi</taxon>
        <taxon>Dikarya</taxon>
        <taxon>Ascomycota</taxon>
        <taxon>Pezizomycotina</taxon>
        <taxon>Sordariomycetes</taxon>
        <taxon>Hypocreomycetidae</taxon>
        <taxon>Hypocreales</taxon>
        <taxon>Bionectriaceae</taxon>
        <taxon>Clonostachys</taxon>
    </lineage>
</organism>
<dbReference type="GO" id="GO:0005634">
    <property type="term" value="C:nucleus"/>
    <property type="evidence" value="ECO:0007669"/>
    <property type="project" value="UniProtKB-SubCell"/>
</dbReference>
<proteinExistence type="predicted"/>
<comment type="subcellular location">
    <subcellularLocation>
        <location evidence="1">Nucleus</location>
    </subcellularLocation>
</comment>
<dbReference type="GO" id="GO:0000981">
    <property type="term" value="F:DNA-binding transcription factor activity, RNA polymerase II-specific"/>
    <property type="evidence" value="ECO:0007669"/>
    <property type="project" value="InterPro"/>
</dbReference>
<dbReference type="GO" id="GO:0045944">
    <property type="term" value="P:positive regulation of transcription by RNA polymerase II"/>
    <property type="evidence" value="ECO:0007669"/>
    <property type="project" value="TreeGrafter"/>
</dbReference>
<reference evidence="10" key="1">
    <citation type="submission" date="2015-01" db="EMBL/GenBank/DDBJ databases">
        <authorList>
            <person name="Durling Mikael"/>
        </authorList>
    </citation>
    <scope>NUCLEOTIDE SEQUENCE</scope>
</reference>
<evidence type="ECO:0000256" key="4">
    <source>
        <dbReference type="ARBA" id="ARBA00023015"/>
    </source>
</evidence>
<dbReference type="CDD" id="cd14723">
    <property type="entry name" value="ZIP_Ppr1"/>
    <property type="match status" value="1"/>
</dbReference>
<keyword evidence="3" id="KW-0862">Zinc</keyword>
<keyword evidence="7" id="KW-0539">Nucleus</keyword>
<dbReference type="GO" id="GO:0043565">
    <property type="term" value="F:sequence-specific DNA binding"/>
    <property type="evidence" value="ECO:0007669"/>
    <property type="project" value="TreeGrafter"/>
</dbReference>
<keyword evidence="2" id="KW-0479">Metal-binding</keyword>
<dbReference type="CDD" id="cd12148">
    <property type="entry name" value="fungal_TF_MHR"/>
    <property type="match status" value="1"/>
</dbReference>
<dbReference type="InterPro" id="IPR001138">
    <property type="entry name" value="Zn2Cys6_DnaBD"/>
</dbReference>
<dbReference type="PROSITE" id="PS50048">
    <property type="entry name" value="ZN2_CY6_FUNGAL_2"/>
    <property type="match status" value="1"/>
</dbReference>
<keyword evidence="6" id="KW-0804">Transcription</keyword>
<protein>
    <recommendedName>
        <fullName evidence="9">Zn(2)-C6 fungal-type domain-containing protein</fullName>
    </recommendedName>
</protein>
<accession>A0A0B7K363</accession>
<evidence type="ECO:0000256" key="7">
    <source>
        <dbReference type="ARBA" id="ARBA00023242"/>
    </source>
</evidence>
<sequence length="761" mass="85206">MSSARDNEAVEGSAGPGPRYHLTACVRCRQKKKRCDRKLPTCKLCEIAGVECIEYDSIAQRHVPRSYVQNLEDRVAYLETMLQRHGINYLSPGSMAETVAFSPAEALAEPSTMWEETPELGWPISEQQNQVNAPQIDQGEPVASAMCPGCAATAAARNTRDTLDGLTRSTPHHELGFSKLLLSDLMKLKSGRRMARSGQGEVQSALEKESSPDLMSGLDTSKASLPARDAAQNITNAYFQWARLGMPLLHEPTFRLKLDLLYGMPPEVDFTSTHTSNESRMAVFFVYEVFAVALMVMQKQDPSKIPTFMADRYHRTALAALDEVGLPTDVEGVQALLLVAQYSYHHPTAWAVWKTIGAALRLAVELGLHQDAELSEDIDALKLDTTRRVFWVAYSMDRSVAVTLSLPSCLSDGAINTKFPSLLNDEYITKTGVDMTQSRPFWTKSISIHLFRYRRLQSEIRTMLYENLPSGHLSVNLHEWQKDMDQRLHQWYDEVPRSETLNKYEKTDVENFELSMQRALLLLYQPSPNMPDPSGPTLLVISGIASKLIQIYRRYFREYRLTIYWQAVESLSSAGTALIFSYVNSAQVRDSIPLTQLESLFSTCSSVLWGMVEHFPAFKNKRDAFDILASKTLADLSSNRTEVLGDSSKQAYYPGTQCDTSNVIHNDSFSAVSQLEQNQQPAFGWATQGNHYYPGTTTSNTRPAVPNYPSHNTDSPQGGRNVGTFDTQLSDVALDGHETLFRLSDWQAVPDTNDVFAPAWI</sequence>
<gene>
    <name evidence="10" type="ORF">BN869_000007702_1</name>
</gene>
<evidence type="ECO:0000313" key="10">
    <source>
        <dbReference type="EMBL" id="CEO51644.1"/>
    </source>
</evidence>
<dbReference type="AlphaFoldDB" id="A0A0B7K363"/>
<evidence type="ECO:0000256" key="6">
    <source>
        <dbReference type="ARBA" id="ARBA00023163"/>
    </source>
</evidence>
<keyword evidence="4" id="KW-0805">Transcription regulation</keyword>
<dbReference type="SMART" id="SM00066">
    <property type="entry name" value="GAL4"/>
    <property type="match status" value="1"/>
</dbReference>
<dbReference type="SUPFAM" id="SSF57701">
    <property type="entry name" value="Zn2/Cys6 DNA-binding domain"/>
    <property type="match status" value="1"/>
</dbReference>
<dbReference type="PROSITE" id="PS00463">
    <property type="entry name" value="ZN2_CY6_FUNGAL_1"/>
    <property type="match status" value="1"/>
</dbReference>
<evidence type="ECO:0000256" key="1">
    <source>
        <dbReference type="ARBA" id="ARBA00004123"/>
    </source>
</evidence>
<feature type="domain" description="Zn(2)-C6 fungal-type" evidence="9">
    <location>
        <begin position="24"/>
        <end position="54"/>
    </location>
</feature>
<evidence type="ECO:0000259" key="9">
    <source>
        <dbReference type="PROSITE" id="PS50048"/>
    </source>
</evidence>
<dbReference type="InterPro" id="IPR052202">
    <property type="entry name" value="Yeast_MetPath_Reg"/>
</dbReference>
<keyword evidence="5" id="KW-0238">DNA-binding</keyword>
<dbReference type="PANTHER" id="PTHR47782">
    <property type="entry name" value="ZN(II)2CYS6 TRANSCRIPTION FACTOR (EUROFUNG)-RELATED"/>
    <property type="match status" value="1"/>
</dbReference>
<dbReference type="Pfam" id="PF00172">
    <property type="entry name" value="Zn_clus"/>
    <property type="match status" value="1"/>
</dbReference>
<dbReference type="CDD" id="cd00067">
    <property type="entry name" value="GAL4"/>
    <property type="match status" value="1"/>
</dbReference>
<dbReference type="InterPro" id="IPR036864">
    <property type="entry name" value="Zn2-C6_fun-type_DNA-bd_sf"/>
</dbReference>
<evidence type="ECO:0000256" key="2">
    <source>
        <dbReference type="ARBA" id="ARBA00022723"/>
    </source>
</evidence>
<evidence type="ECO:0000256" key="8">
    <source>
        <dbReference type="SAM" id="MobiDB-lite"/>
    </source>
</evidence>
<dbReference type="SMART" id="SM00906">
    <property type="entry name" value="Fungal_trans"/>
    <property type="match status" value="1"/>
</dbReference>
<dbReference type="InterPro" id="IPR007219">
    <property type="entry name" value="XnlR_reg_dom"/>
</dbReference>
<dbReference type="Pfam" id="PF04082">
    <property type="entry name" value="Fungal_trans"/>
    <property type="match status" value="1"/>
</dbReference>
<dbReference type="PANTHER" id="PTHR47782:SF1">
    <property type="entry name" value="PYRIMIDINE PATHWAY REGULATORY PROTEIN 1"/>
    <property type="match status" value="1"/>
</dbReference>
<evidence type="ECO:0000256" key="3">
    <source>
        <dbReference type="ARBA" id="ARBA00022833"/>
    </source>
</evidence>
<dbReference type="GO" id="GO:0006351">
    <property type="term" value="P:DNA-templated transcription"/>
    <property type="evidence" value="ECO:0007669"/>
    <property type="project" value="InterPro"/>
</dbReference>
<dbReference type="Gene3D" id="4.10.240.10">
    <property type="entry name" value="Zn(2)-C6 fungal-type DNA-binding domain"/>
    <property type="match status" value="1"/>
</dbReference>
<name>A0A0B7K363_BIOOC</name>
<feature type="region of interest" description="Disordered" evidence="8">
    <location>
        <begin position="193"/>
        <end position="221"/>
    </location>
</feature>
<evidence type="ECO:0000256" key="5">
    <source>
        <dbReference type="ARBA" id="ARBA00023125"/>
    </source>
</evidence>
<dbReference type="GO" id="GO:0008270">
    <property type="term" value="F:zinc ion binding"/>
    <property type="evidence" value="ECO:0007669"/>
    <property type="project" value="InterPro"/>
</dbReference>
<dbReference type="EMBL" id="CDPU01000024">
    <property type="protein sequence ID" value="CEO51644.1"/>
    <property type="molecule type" value="Genomic_DNA"/>
</dbReference>